<evidence type="ECO:0000259" key="4">
    <source>
        <dbReference type="Pfam" id="PF13649"/>
    </source>
</evidence>
<dbReference type="OrthoDB" id="9814088at2"/>
<dbReference type="EMBL" id="OBDO01000012">
    <property type="protein sequence ID" value="SNX98740.1"/>
    <property type="molecule type" value="Genomic_DNA"/>
</dbReference>
<protein>
    <submittedName>
        <fullName evidence="5">dTDP-3-amino-3,6-dideoxy-alpha-D-glucopyranose N,N-dimethyltransferase</fullName>
    </submittedName>
</protein>
<dbReference type="AlphaFoldDB" id="A0A285EIA4"/>
<dbReference type="CDD" id="cd02440">
    <property type="entry name" value="AdoMet_MTases"/>
    <property type="match status" value="1"/>
</dbReference>
<name>A0A285EIA4_9ACTN</name>
<keyword evidence="2 5" id="KW-0808">Transferase</keyword>
<evidence type="ECO:0000313" key="6">
    <source>
        <dbReference type="Proteomes" id="UP000219514"/>
    </source>
</evidence>
<keyword evidence="1 5" id="KW-0489">Methyltransferase</keyword>
<dbReference type="SUPFAM" id="SSF53335">
    <property type="entry name" value="S-adenosyl-L-methionine-dependent methyltransferases"/>
    <property type="match status" value="1"/>
</dbReference>
<evidence type="ECO:0000256" key="2">
    <source>
        <dbReference type="ARBA" id="ARBA00022679"/>
    </source>
</evidence>
<dbReference type="InterPro" id="IPR029063">
    <property type="entry name" value="SAM-dependent_MTases_sf"/>
</dbReference>
<gene>
    <name evidence="5" type="ORF">SAMN06893097_11235</name>
</gene>
<evidence type="ECO:0000256" key="3">
    <source>
        <dbReference type="ARBA" id="ARBA00022691"/>
    </source>
</evidence>
<evidence type="ECO:0000313" key="5">
    <source>
        <dbReference type="EMBL" id="SNX98740.1"/>
    </source>
</evidence>
<accession>A0A285EIA4</accession>
<evidence type="ECO:0000256" key="1">
    <source>
        <dbReference type="ARBA" id="ARBA00022603"/>
    </source>
</evidence>
<sequence>MYSQSARLYDVMYAGKDYAAAARYVRGAIEAVNPKAATLLDVACGTGQHLEHLRASYDVEGLDLNPDLLAAAHTRCPGVPLHHADMSSFSLPRRFDVITCLFGSVAYLKTADRLTATVKRMASHLTDDGVLLIEPWFTPTAFWSDHLVANFYDSPDLKLAWMYRHERDGDMAILDQHFLVGEPHGIESFTERHELGLFSEEDWDAAFAAGGLLADFDDGGPFGRGLYKALRLPGTRA</sequence>
<dbReference type="Proteomes" id="UP000219514">
    <property type="component" value="Unassembled WGS sequence"/>
</dbReference>
<reference evidence="5 6" key="1">
    <citation type="submission" date="2017-09" db="EMBL/GenBank/DDBJ databases">
        <authorList>
            <person name="Ehlers B."/>
            <person name="Leendertz F.H."/>
        </authorList>
    </citation>
    <scope>NUCLEOTIDE SEQUENCE [LARGE SCALE GENOMIC DNA]</scope>
    <source>
        <strain evidence="5 6">DSM 46844</strain>
    </source>
</reference>
<feature type="domain" description="Methyltransferase" evidence="4">
    <location>
        <begin position="40"/>
        <end position="129"/>
    </location>
</feature>
<dbReference type="InterPro" id="IPR041698">
    <property type="entry name" value="Methyltransf_25"/>
</dbReference>
<dbReference type="GO" id="GO:0032259">
    <property type="term" value="P:methylation"/>
    <property type="evidence" value="ECO:0007669"/>
    <property type="project" value="UniProtKB-KW"/>
</dbReference>
<dbReference type="Pfam" id="PF13649">
    <property type="entry name" value="Methyltransf_25"/>
    <property type="match status" value="1"/>
</dbReference>
<organism evidence="5 6">
    <name type="scientific">Geodermatophilus sabuli</name>
    <dbReference type="NCBI Taxonomy" id="1564158"/>
    <lineage>
        <taxon>Bacteria</taxon>
        <taxon>Bacillati</taxon>
        <taxon>Actinomycetota</taxon>
        <taxon>Actinomycetes</taxon>
        <taxon>Geodermatophilales</taxon>
        <taxon>Geodermatophilaceae</taxon>
        <taxon>Geodermatophilus</taxon>
    </lineage>
</organism>
<proteinExistence type="predicted"/>
<dbReference type="PANTHER" id="PTHR43464">
    <property type="entry name" value="METHYLTRANSFERASE"/>
    <property type="match status" value="1"/>
</dbReference>
<dbReference type="GO" id="GO:0008168">
    <property type="term" value="F:methyltransferase activity"/>
    <property type="evidence" value="ECO:0007669"/>
    <property type="project" value="UniProtKB-KW"/>
</dbReference>
<dbReference type="PANTHER" id="PTHR43464:SF19">
    <property type="entry name" value="UBIQUINONE BIOSYNTHESIS O-METHYLTRANSFERASE, MITOCHONDRIAL"/>
    <property type="match status" value="1"/>
</dbReference>
<dbReference type="Gene3D" id="3.40.50.150">
    <property type="entry name" value="Vaccinia Virus protein VP39"/>
    <property type="match status" value="1"/>
</dbReference>
<keyword evidence="3" id="KW-0949">S-adenosyl-L-methionine</keyword>
<keyword evidence="6" id="KW-1185">Reference proteome</keyword>
<dbReference type="Gene3D" id="2.20.130.10">
    <property type="entry name" value="CAC2371-like domains"/>
    <property type="match status" value="1"/>
</dbReference>
<dbReference type="RefSeq" id="WP_097208663.1">
    <property type="nucleotide sequence ID" value="NZ_JACHXB010000008.1"/>
</dbReference>